<gene>
    <name evidence="1" type="ORF">LCGC14_2380500</name>
</gene>
<reference evidence="1" key="1">
    <citation type="journal article" date="2015" name="Nature">
        <title>Complex archaea that bridge the gap between prokaryotes and eukaryotes.</title>
        <authorList>
            <person name="Spang A."/>
            <person name="Saw J.H."/>
            <person name="Jorgensen S.L."/>
            <person name="Zaremba-Niedzwiedzka K."/>
            <person name="Martijn J."/>
            <person name="Lind A.E."/>
            <person name="van Eijk R."/>
            <person name="Schleper C."/>
            <person name="Guy L."/>
            <person name="Ettema T.J."/>
        </authorList>
    </citation>
    <scope>NUCLEOTIDE SEQUENCE</scope>
</reference>
<name>A0A0F9EVU8_9ZZZZ</name>
<protein>
    <recommendedName>
        <fullName evidence="2">Right handed beta helix domain-containing protein</fullName>
    </recommendedName>
</protein>
<feature type="non-terminal residue" evidence="1">
    <location>
        <position position="542"/>
    </location>
</feature>
<evidence type="ECO:0000313" key="1">
    <source>
        <dbReference type="EMBL" id="KKL27903.1"/>
    </source>
</evidence>
<dbReference type="Gene3D" id="2.160.20.10">
    <property type="entry name" value="Single-stranded right-handed beta-helix, Pectin lyase-like"/>
    <property type="match status" value="1"/>
</dbReference>
<organism evidence="1">
    <name type="scientific">marine sediment metagenome</name>
    <dbReference type="NCBI Taxonomy" id="412755"/>
    <lineage>
        <taxon>unclassified sequences</taxon>
        <taxon>metagenomes</taxon>
        <taxon>ecological metagenomes</taxon>
    </lineage>
</organism>
<dbReference type="InterPro" id="IPR012334">
    <property type="entry name" value="Pectin_lyas_fold"/>
</dbReference>
<feature type="non-terminal residue" evidence="1">
    <location>
        <position position="1"/>
    </location>
</feature>
<dbReference type="EMBL" id="LAZR01035292">
    <property type="protein sequence ID" value="KKL27903.1"/>
    <property type="molecule type" value="Genomic_DNA"/>
</dbReference>
<sequence>LQEWIDASGEDQHSVSSISGFFGEDDLHTLSADLDSAGTPLPEVLVDFDGEARNATHPDIGADEYDYPGAMRGDFIVGSSDTADFKSVLGALNALYMLHVDSITNLYLEPGDYEEQLQINAIPGATKDLPVNFLSFSGDSSDTRITYHGQQNIYNNYIVHLKGARYTHFRNLGFRTDNVSNYQGLILLTDSCVDISFTGNNLFAPERYWTLYSKLISSTDYRNTGLAFSGNHFRNGINGINIIADHLHFHKSLVISDNVFINQVDDAIGLSRVNGPLMYRNRVYTLPGYSGGGGAARGISIVNAYKDELYKPMIFNNIIHLQGDAPGYPLYISGSDSIMILHNTIYTSNSPLKIENSSGIIANNILNSVARNTPVVVDDTANLEMIYNAYYIDDMFEWEVAFDRMDSTSVEAKPMFLDLDGLVPSSPFLNNSGKYFEEANYDINGVSRLGDTDMGSTNFEAIYKVPFNDTSACFGSTIVLDAGEGFDSYNWSNDSVEQTFTVVPELFVPGQKSFYITSSFRGNEYEDTVRVWLSLPVVDLGA</sequence>
<evidence type="ECO:0008006" key="2">
    <source>
        <dbReference type="Google" id="ProtNLM"/>
    </source>
</evidence>
<comment type="caution">
    <text evidence="1">The sequence shown here is derived from an EMBL/GenBank/DDBJ whole genome shotgun (WGS) entry which is preliminary data.</text>
</comment>
<proteinExistence type="predicted"/>
<accession>A0A0F9EVU8</accession>
<dbReference type="SUPFAM" id="SSF51126">
    <property type="entry name" value="Pectin lyase-like"/>
    <property type="match status" value="1"/>
</dbReference>
<dbReference type="InterPro" id="IPR011050">
    <property type="entry name" value="Pectin_lyase_fold/virulence"/>
</dbReference>
<dbReference type="AlphaFoldDB" id="A0A0F9EVU8"/>